<gene>
    <name evidence="1" type="ORF">FGLOB1_5308</name>
</gene>
<sequence>MSNDHIYFTWRNPTNTLDSAKATRTISNLARLVDRDEALINDWDETRAPRRLLPDGTYDETPRLSKVYVKADPRYAAVRKQPVIGRAFSRTFIGKVQQAAQFPVARNFMICHSISQDCELGKPCNHWGILDEADWYNHPESLCLQVIAVQSDFVARGQSGFGLVRMFDDQEPEQLKIATTPAYIFQCLKPDFSILERVGYTVVCWKLVDSSPNAESKWMDQYGRCM</sequence>
<dbReference type="Proteomes" id="UP000532311">
    <property type="component" value="Unassembled WGS sequence"/>
</dbReference>
<reference evidence="1 2" key="1">
    <citation type="submission" date="2020-05" db="EMBL/GenBank/DDBJ databases">
        <title>Identification and distribution of gene clusters putatively required for synthesis of sphingolipid metabolism inhibitors in phylogenetically diverse species of the filamentous fungus Fusarium.</title>
        <authorList>
            <person name="Kim H.-S."/>
            <person name="Busman M."/>
            <person name="Brown D.W."/>
            <person name="Divon H."/>
            <person name="Uhlig S."/>
            <person name="Proctor R.H."/>
        </authorList>
    </citation>
    <scope>NUCLEOTIDE SEQUENCE [LARGE SCALE GENOMIC DNA]</scope>
    <source>
        <strain evidence="1 2">NRRL 26131</strain>
    </source>
</reference>
<evidence type="ECO:0000313" key="1">
    <source>
        <dbReference type="EMBL" id="KAF5710778.1"/>
    </source>
</evidence>
<comment type="caution">
    <text evidence="1">The sequence shown here is derived from an EMBL/GenBank/DDBJ whole genome shotgun (WGS) entry which is preliminary data.</text>
</comment>
<evidence type="ECO:0000313" key="2">
    <source>
        <dbReference type="Proteomes" id="UP000532311"/>
    </source>
</evidence>
<dbReference type="AlphaFoldDB" id="A0A8H5YDV2"/>
<proteinExistence type="predicted"/>
<keyword evidence="2" id="KW-1185">Reference proteome</keyword>
<protein>
    <submittedName>
        <fullName evidence="1">Uncharacterized protein</fullName>
    </submittedName>
</protein>
<dbReference type="EMBL" id="JAAQPF010000208">
    <property type="protein sequence ID" value="KAF5710778.1"/>
    <property type="molecule type" value="Genomic_DNA"/>
</dbReference>
<organism evidence="1 2">
    <name type="scientific">Fusarium globosum</name>
    <dbReference type="NCBI Taxonomy" id="78864"/>
    <lineage>
        <taxon>Eukaryota</taxon>
        <taxon>Fungi</taxon>
        <taxon>Dikarya</taxon>
        <taxon>Ascomycota</taxon>
        <taxon>Pezizomycotina</taxon>
        <taxon>Sordariomycetes</taxon>
        <taxon>Hypocreomycetidae</taxon>
        <taxon>Hypocreales</taxon>
        <taxon>Nectriaceae</taxon>
        <taxon>Fusarium</taxon>
        <taxon>Fusarium fujikuroi species complex</taxon>
    </lineage>
</organism>
<accession>A0A8H5YDV2</accession>
<name>A0A8H5YDV2_9HYPO</name>